<evidence type="ECO:0000259" key="9">
    <source>
        <dbReference type="PROSITE" id="PS51030"/>
    </source>
</evidence>
<dbReference type="InterPro" id="IPR050200">
    <property type="entry name" value="Nuclear_hormone_rcpt_NR3"/>
</dbReference>
<dbReference type="InterPro" id="IPR013088">
    <property type="entry name" value="Znf_NHR/GATA"/>
</dbReference>
<dbReference type="PRINTS" id="PR00047">
    <property type="entry name" value="STROIDFINGER"/>
</dbReference>
<evidence type="ECO:0000256" key="7">
    <source>
        <dbReference type="ARBA" id="ARBA00023170"/>
    </source>
</evidence>
<dbReference type="Gene3D" id="3.30.50.10">
    <property type="entry name" value="Erythroid Transcription Factor GATA-1, subunit A"/>
    <property type="match status" value="1"/>
</dbReference>
<name>A0A0K0F924_STRVS</name>
<evidence type="ECO:0000256" key="3">
    <source>
        <dbReference type="ARBA" id="ARBA00022833"/>
    </source>
</evidence>
<protein>
    <submittedName>
        <fullName evidence="11">Nuclear receptor domain-containing protein</fullName>
    </submittedName>
</protein>
<reference evidence="11" key="2">
    <citation type="submission" date="2015-08" db="UniProtKB">
        <authorList>
            <consortium name="WormBaseParasite"/>
        </authorList>
    </citation>
    <scope>IDENTIFICATION</scope>
</reference>
<evidence type="ECO:0000256" key="6">
    <source>
        <dbReference type="ARBA" id="ARBA00023163"/>
    </source>
</evidence>
<dbReference type="Pfam" id="PF00105">
    <property type="entry name" value="zf-C4"/>
    <property type="match status" value="2"/>
</dbReference>
<dbReference type="WBParaSite" id="SVE_0532500.1">
    <property type="protein sequence ID" value="SVE_0532500.1"/>
    <property type="gene ID" value="SVE_0532500"/>
</dbReference>
<keyword evidence="8" id="KW-0539">Nucleus</keyword>
<dbReference type="GO" id="GO:0003700">
    <property type="term" value="F:DNA-binding transcription factor activity"/>
    <property type="evidence" value="ECO:0007669"/>
    <property type="project" value="InterPro"/>
</dbReference>
<dbReference type="InterPro" id="IPR001628">
    <property type="entry name" value="Znf_hrmn_rcpt"/>
</dbReference>
<evidence type="ECO:0000256" key="5">
    <source>
        <dbReference type="ARBA" id="ARBA00023125"/>
    </source>
</evidence>
<reference evidence="10" key="1">
    <citation type="submission" date="2014-07" db="EMBL/GenBank/DDBJ databases">
        <authorList>
            <person name="Martin A.A"/>
            <person name="De Silva N."/>
        </authorList>
    </citation>
    <scope>NUCLEOTIDE SEQUENCE</scope>
</reference>
<keyword evidence="4" id="KW-0805">Transcription regulation</keyword>
<evidence type="ECO:0000313" key="11">
    <source>
        <dbReference type="WBParaSite" id="SVE_0532500.1"/>
    </source>
</evidence>
<dbReference type="GO" id="GO:0043565">
    <property type="term" value="F:sequence-specific DNA binding"/>
    <property type="evidence" value="ECO:0007669"/>
    <property type="project" value="InterPro"/>
</dbReference>
<dbReference type="SMART" id="SM00399">
    <property type="entry name" value="ZnF_C4"/>
    <property type="match status" value="1"/>
</dbReference>
<keyword evidence="5" id="KW-0238">DNA-binding</keyword>
<keyword evidence="6" id="KW-0804">Transcription</keyword>
<dbReference type="Proteomes" id="UP000035680">
    <property type="component" value="Unassembled WGS sequence"/>
</dbReference>
<keyword evidence="7" id="KW-0675">Receptor</keyword>
<accession>A0A0K0F924</accession>
<keyword evidence="2" id="KW-0863">Zinc-finger</keyword>
<dbReference type="PROSITE" id="PS51030">
    <property type="entry name" value="NUCLEAR_REC_DBD_2"/>
    <property type="match status" value="1"/>
</dbReference>
<keyword evidence="3" id="KW-0862">Zinc</keyword>
<dbReference type="STRING" id="75913.A0A0K0F924"/>
<evidence type="ECO:0000313" key="10">
    <source>
        <dbReference type="Proteomes" id="UP000035680"/>
    </source>
</evidence>
<dbReference type="PANTHER" id="PTHR48092">
    <property type="entry name" value="KNIRPS-RELATED PROTEIN-RELATED"/>
    <property type="match status" value="1"/>
</dbReference>
<dbReference type="GO" id="GO:0008270">
    <property type="term" value="F:zinc ion binding"/>
    <property type="evidence" value="ECO:0007669"/>
    <property type="project" value="UniProtKB-KW"/>
</dbReference>
<proteinExistence type="predicted"/>
<evidence type="ECO:0000256" key="4">
    <source>
        <dbReference type="ARBA" id="ARBA00023015"/>
    </source>
</evidence>
<evidence type="ECO:0000256" key="2">
    <source>
        <dbReference type="ARBA" id="ARBA00022771"/>
    </source>
</evidence>
<sequence>MSQFGCIIPENSVTSNIENCLKLKNLKCAICEYPAKGYHFGAFTCEGCKSFFGRTFKPESLSLLLKSSINEENLKRCVEIISLRCKFNFNCNVKEKNRTSCKACRYKKCLEVGMAPQNSRYGRRSRYFKISAILDTKDQIKESLILEKKVFLNYSNNGNQEEKGNTFDKLNVLSKQKHSTFDIITNFKEMKKLKESSHFECENKFIYSFYQKNGLNNLCCNYPFNNSYTMFPYIYFSFFQYLKYSSCEDVSNYAFDYNNIINYFDKEVSYTKRNEGIPLFSIANILNE</sequence>
<keyword evidence="10" id="KW-1185">Reference proteome</keyword>
<dbReference type="SUPFAM" id="SSF57716">
    <property type="entry name" value="Glucocorticoid receptor-like (DNA-binding domain)"/>
    <property type="match status" value="1"/>
</dbReference>
<keyword evidence="1" id="KW-0479">Metal-binding</keyword>
<evidence type="ECO:0000256" key="1">
    <source>
        <dbReference type="ARBA" id="ARBA00022723"/>
    </source>
</evidence>
<dbReference type="AlphaFoldDB" id="A0A0K0F924"/>
<feature type="domain" description="Nuclear receptor" evidence="9">
    <location>
        <begin position="25"/>
        <end position="121"/>
    </location>
</feature>
<evidence type="ECO:0000256" key="8">
    <source>
        <dbReference type="ARBA" id="ARBA00023242"/>
    </source>
</evidence>
<organism evidence="10 11">
    <name type="scientific">Strongyloides venezuelensis</name>
    <name type="common">Threadworm</name>
    <dbReference type="NCBI Taxonomy" id="75913"/>
    <lineage>
        <taxon>Eukaryota</taxon>
        <taxon>Metazoa</taxon>
        <taxon>Ecdysozoa</taxon>
        <taxon>Nematoda</taxon>
        <taxon>Chromadorea</taxon>
        <taxon>Rhabditida</taxon>
        <taxon>Tylenchina</taxon>
        <taxon>Panagrolaimomorpha</taxon>
        <taxon>Strongyloidoidea</taxon>
        <taxon>Strongyloididae</taxon>
        <taxon>Strongyloides</taxon>
    </lineage>
</organism>